<evidence type="ECO:0000256" key="10">
    <source>
        <dbReference type="PIRNR" id="PIRNR006268"/>
    </source>
</evidence>
<feature type="binding site" evidence="11">
    <location>
        <position position="187"/>
    </location>
    <ligand>
        <name>Mg(2+)</name>
        <dbReference type="ChEBI" id="CHEBI:18420"/>
    </ligand>
</feature>
<dbReference type="AlphaFoldDB" id="A0A5D3YIA7"/>
<keyword evidence="3 10" id="KW-0285">Flavoprotein</keyword>
<evidence type="ECO:0000256" key="5">
    <source>
        <dbReference type="ARBA" id="ARBA00022723"/>
    </source>
</evidence>
<evidence type="ECO:0000256" key="8">
    <source>
        <dbReference type="ARBA" id="ARBA00031306"/>
    </source>
</evidence>
<keyword evidence="12" id="KW-0449">Lipoprotein</keyword>
<dbReference type="EC" id="2.7.1.180" evidence="1 10"/>
<dbReference type="InterPro" id="IPR024932">
    <property type="entry name" value="ApbE"/>
</dbReference>
<evidence type="ECO:0000256" key="1">
    <source>
        <dbReference type="ARBA" id="ARBA00011955"/>
    </source>
</evidence>
<dbReference type="RefSeq" id="WP_148898371.1">
    <property type="nucleotide sequence ID" value="NZ_VNHY01000002.1"/>
</dbReference>
<proteinExistence type="inferred from homology"/>
<feature type="binding site" evidence="11">
    <location>
        <position position="304"/>
    </location>
    <ligand>
        <name>Mg(2+)</name>
        <dbReference type="ChEBI" id="CHEBI:18420"/>
    </ligand>
</feature>
<dbReference type="InterPro" id="IPR003374">
    <property type="entry name" value="ApbE-like_sf"/>
</dbReference>
<feature type="binding site" evidence="11">
    <location>
        <position position="300"/>
    </location>
    <ligand>
        <name>Mg(2+)</name>
        <dbReference type="ChEBI" id="CHEBI:18420"/>
    </ligand>
</feature>
<dbReference type="PANTHER" id="PTHR30040">
    <property type="entry name" value="THIAMINE BIOSYNTHESIS LIPOPROTEIN APBE"/>
    <property type="match status" value="1"/>
</dbReference>
<keyword evidence="6 10" id="KW-0274">FAD</keyword>
<dbReference type="PANTHER" id="PTHR30040:SF2">
    <property type="entry name" value="FAD:PROTEIN FMN TRANSFERASE"/>
    <property type="match status" value="1"/>
</dbReference>
<accession>A0A5D3YIA7</accession>
<evidence type="ECO:0000256" key="11">
    <source>
        <dbReference type="PIRSR" id="PIRSR006268-2"/>
    </source>
</evidence>
<evidence type="ECO:0000256" key="3">
    <source>
        <dbReference type="ARBA" id="ARBA00022630"/>
    </source>
</evidence>
<protein>
    <recommendedName>
        <fullName evidence="2 10">FAD:protein FMN transferase</fullName>
        <ecNumber evidence="1 10">2.7.1.180</ecNumber>
    </recommendedName>
    <alternativeName>
        <fullName evidence="8 10">Flavin transferase</fullName>
    </alternativeName>
</protein>
<gene>
    <name evidence="12" type="ORF">LX73_0995</name>
</gene>
<evidence type="ECO:0000256" key="4">
    <source>
        <dbReference type="ARBA" id="ARBA00022679"/>
    </source>
</evidence>
<dbReference type="Proteomes" id="UP000324595">
    <property type="component" value="Unassembled WGS sequence"/>
</dbReference>
<keyword evidence="5 10" id="KW-0479">Metal-binding</keyword>
<comment type="catalytic activity">
    <reaction evidence="9 10">
        <text>L-threonyl-[protein] + FAD = FMN-L-threonyl-[protein] + AMP + H(+)</text>
        <dbReference type="Rhea" id="RHEA:36847"/>
        <dbReference type="Rhea" id="RHEA-COMP:11060"/>
        <dbReference type="Rhea" id="RHEA-COMP:11061"/>
        <dbReference type="ChEBI" id="CHEBI:15378"/>
        <dbReference type="ChEBI" id="CHEBI:30013"/>
        <dbReference type="ChEBI" id="CHEBI:57692"/>
        <dbReference type="ChEBI" id="CHEBI:74257"/>
        <dbReference type="ChEBI" id="CHEBI:456215"/>
        <dbReference type="EC" id="2.7.1.180"/>
    </reaction>
</comment>
<evidence type="ECO:0000256" key="6">
    <source>
        <dbReference type="ARBA" id="ARBA00022827"/>
    </source>
</evidence>
<evidence type="ECO:0000256" key="2">
    <source>
        <dbReference type="ARBA" id="ARBA00016337"/>
    </source>
</evidence>
<dbReference type="SUPFAM" id="SSF143631">
    <property type="entry name" value="ApbE-like"/>
    <property type="match status" value="1"/>
</dbReference>
<evidence type="ECO:0000256" key="9">
    <source>
        <dbReference type="ARBA" id="ARBA00048540"/>
    </source>
</evidence>
<dbReference type="GO" id="GO:0016740">
    <property type="term" value="F:transferase activity"/>
    <property type="evidence" value="ECO:0007669"/>
    <property type="project" value="UniProtKB-UniRule"/>
</dbReference>
<keyword evidence="13" id="KW-1185">Reference proteome</keyword>
<keyword evidence="7 10" id="KW-0460">Magnesium</keyword>
<sequence>MSVDRKQFLQLAITGGLGTLLGGSVIPDKWSEGGVSLTSVSRQSVVMGAMISFQVVAETEKAGYEAIRRAEQTFRSLEKKFSMYDEKSEMAMLARKAGTKPVVVSDESVELLRFAKNVYQQSDNYFDVTVEPAMKRWGFRDNPGKVISRPTDEELRNLECIIGSDKIIIENNNILLAEQGMAIDTGGIAGGYALDKAIDTMKKCDISASFINFSGDVHCFGKPFKGQKWPVYLVDPQTQQPIADPVELSNEALSTSGAYQNRRHNSKEQSWGHLLLPNQAEPVEPVGSVSAVHSSAIYADAWSTASFVGADVPSEVRTVLLPGS</sequence>
<dbReference type="EMBL" id="VNHY01000002">
    <property type="protein sequence ID" value="TYP93295.1"/>
    <property type="molecule type" value="Genomic_DNA"/>
</dbReference>
<dbReference type="Gene3D" id="3.10.520.10">
    <property type="entry name" value="ApbE-like domains"/>
    <property type="match status" value="1"/>
</dbReference>
<dbReference type="PIRSF" id="PIRSF006268">
    <property type="entry name" value="ApbE"/>
    <property type="match status" value="1"/>
</dbReference>
<organism evidence="12 13">
    <name type="scientific">Fodinibius salinus</name>
    <dbReference type="NCBI Taxonomy" id="860790"/>
    <lineage>
        <taxon>Bacteria</taxon>
        <taxon>Pseudomonadati</taxon>
        <taxon>Balneolota</taxon>
        <taxon>Balneolia</taxon>
        <taxon>Balneolales</taxon>
        <taxon>Balneolaceae</taxon>
        <taxon>Fodinibius</taxon>
    </lineage>
</organism>
<name>A0A5D3YIA7_9BACT</name>
<evidence type="ECO:0000313" key="13">
    <source>
        <dbReference type="Proteomes" id="UP000324595"/>
    </source>
</evidence>
<evidence type="ECO:0000313" key="12">
    <source>
        <dbReference type="EMBL" id="TYP93295.1"/>
    </source>
</evidence>
<dbReference type="OrthoDB" id="9778595at2"/>
<keyword evidence="4 10" id="KW-0808">Transferase</keyword>
<dbReference type="GO" id="GO:0046872">
    <property type="term" value="F:metal ion binding"/>
    <property type="evidence" value="ECO:0007669"/>
    <property type="project" value="UniProtKB-UniRule"/>
</dbReference>
<comment type="similarity">
    <text evidence="10">Belongs to the ApbE family.</text>
</comment>
<dbReference type="Pfam" id="PF02424">
    <property type="entry name" value="ApbE"/>
    <property type="match status" value="1"/>
</dbReference>
<evidence type="ECO:0000256" key="7">
    <source>
        <dbReference type="ARBA" id="ARBA00022842"/>
    </source>
</evidence>
<comment type="caution">
    <text evidence="12">The sequence shown here is derived from an EMBL/GenBank/DDBJ whole genome shotgun (WGS) entry which is preliminary data.</text>
</comment>
<comment type="cofactor">
    <cofactor evidence="11">
        <name>Mg(2+)</name>
        <dbReference type="ChEBI" id="CHEBI:18420"/>
    </cofactor>
    <cofactor evidence="11">
        <name>Mn(2+)</name>
        <dbReference type="ChEBI" id="CHEBI:29035"/>
    </cofactor>
    <text evidence="11">Magnesium. Can also use manganese.</text>
</comment>
<reference evidence="12 13" key="1">
    <citation type="submission" date="2019-07" db="EMBL/GenBank/DDBJ databases">
        <title>Genomic Encyclopedia of Archaeal and Bacterial Type Strains, Phase II (KMG-II): from individual species to whole genera.</title>
        <authorList>
            <person name="Goeker M."/>
        </authorList>
    </citation>
    <scope>NUCLEOTIDE SEQUENCE [LARGE SCALE GENOMIC DNA]</scope>
    <source>
        <strain evidence="12 13">DSM 21935</strain>
    </source>
</reference>